<organism evidence="7 8">
    <name type="scientific">Rhizobium favelukesii</name>
    <dbReference type="NCBI Taxonomy" id="348824"/>
    <lineage>
        <taxon>Bacteria</taxon>
        <taxon>Pseudomonadati</taxon>
        <taxon>Pseudomonadota</taxon>
        <taxon>Alphaproteobacteria</taxon>
        <taxon>Hyphomicrobiales</taxon>
        <taxon>Rhizobiaceae</taxon>
        <taxon>Rhizobium/Agrobacterium group</taxon>
        <taxon>Rhizobium</taxon>
    </lineage>
</organism>
<evidence type="ECO:0000256" key="3">
    <source>
        <dbReference type="ARBA" id="ARBA00023163"/>
    </source>
</evidence>
<dbReference type="GO" id="GO:0000160">
    <property type="term" value="P:phosphorelay signal transduction system"/>
    <property type="evidence" value="ECO:0007669"/>
    <property type="project" value="InterPro"/>
</dbReference>
<protein>
    <submittedName>
        <fullName evidence="7">Response regulator receiver protein</fullName>
    </submittedName>
</protein>
<dbReference type="InterPro" id="IPR011006">
    <property type="entry name" value="CheY-like_superfamily"/>
</dbReference>
<dbReference type="PATRIC" id="fig|348824.6.peg.6987"/>
<dbReference type="Gene3D" id="1.10.10.10">
    <property type="entry name" value="Winged helix-like DNA-binding domain superfamily/Winged helix DNA-binding domain"/>
    <property type="match status" value="1"/>
</dbReference>
<evidence type="ECO:0000256" key="4">
    <source>
        <dbReference type="PROSITE-ProRule" id="PRU00169"/>
    </source>
</evidence>
<sequence>MYSLISATNGRTSSSAASVADMPIVYVVDDDVSIRESLELLIRSAGFEPMLFASARDFLSRWHDDGPSCMVLDVNLPGLGGLDLQRMLTSGGNRMPIIFVSGFGDVPMTVKALKGGACDFLTKPIDSVALLDAIRSAVARSKIIRREDEELTRLQLCYGALSRREREVMVRVVTGLLNKQVAYELDISEITVKAHRGQVMRKMNARTLPDLVKMAALLGLGERSGLH</sequence>
<dbReference type="SUPFAM" id="SSF46894">
    <property type="entry name" value="C-terminal effector domain of the bipartite response regulators"/>
    <property type="match status" value="1"/>
</dbReference>
<dbReference type="KEGG" id="rhl:LPU83_pLPU83d_1269"/>
<evidence type="ECO:0000313" key="8">
    <source>
        <dbReference type="Proteomes" id="UP000019443"/>
    </source>
</evidence>
<keyword evidence="7" id="KW-0614">Plasmid</keyword>
<dbReference type="SUPFAM" id="SSF52172">
    <property type="entry name" value="CheY-like"/>
    <property type="match status" value="1"/>
</dbReference>
<feature type="domain" description="HTH luxR-type" evidence="5">
    <location>
        <begin position="150"/>
        <end position="219"/>
    </location>
</feature>
<dbReference type="PRINTS" id="PR00038">
    <property type="entry name" value="HTHLUXR"/>
</dbReference>
<keyword evidence="8" id="KW-1185">Reference proteome</keyword>
<dbReference type="PANTHER" id="PTHR44688">
    <property type="entry name" value="DNA-BINDING TRANSCRIPTIONAL ACTIVATOR DEVR_DOSR"/>
    <property type="match status" value="1"/>
</dbReference>
<accession>W6RPE5</accession>
<keyword evidence="2" id="KW-0238">DNA-binding</keyword>
<dbReference type="HOGENOM" id="CLU_000445_90_4_5"/>
<reference evidence="7" key="1">
    <citation type="submission" date="2013-11" db="EMBL/GenBank/DDBJ databases">
        <title>Draft genome sequence of the broad-host-range Rhizobium sp. LPU83 strain, a member of the low-genetic diversity Oregon-like Rhizobium sp. group.</title>
        <authorList>
            <person name="Wibberg D."/>
            <person name="Puehler A."/>
            <person name="Schlueter A."/>
        </authorList>
    </citation>
    <scope>NUCLEOTIDE SEQUENCE [LARGE SCALE GENOMIC DNA]</scope>
    <source>
        <strain evidence="7">LPU83</strain>
        <plasmid evidence="7">pLPU83d</plasmid>
    </source>
</reference>
<dbReference type="Pfam" id="PF00072">
    <property type="entry name" value="Response_reg"/>
    <property type="match status" value="1"/>
</dbReference>
<dbReference type="InterPro" id="IPR001789">
    <property type="entry name" value="Sig_transdc_resp-reg_receiver"/>
</dbReference>
<keyword evidence="4" id="KW-0597">Phosphoprotein</keyword>
<geneLocation type="plasmid" evidence="7 8">
    <name>pLPU83d</name>
</geneLocation>
<dbReference type="Gene3D" id="3.40.50.2300">
    <property type="match status" value="1"/>
</dbReference>
<evidence type="ECO:0000256" key="2">
    <source>
        <dbReference type="ARBA" id="ARBA00023125"/>
    </source>
</evidence>
<evidence type="ECO:0000256" key="1">
    <source>
        <dbReference type="ARBA" id="ARBA00023015"/>
    </source>
</evidence>
<name>W6RPE5_9HYPH</name>
<dbReference type="InterPro" id="IPR000792">
    <property type="entry name" value="Tscrpt_reg_LuxR_C"/>
</dbReference>
<dbReference type="PROSITE" id="PS50043">
    <property type="entry name" value="HTH_LUXR_2"/>
    <property type="match status" value="1"/>
</dbReference>
<dbReference type="EMBL" id="HG916855">
    <property type="protein sequence ID" value="CDM62639.1"/>
    <property type="molecule type" value="Genomic_DNA"/>
</dbReference>
<evidence type="ECO:0000259" key="5">
    <source>
        <dbReference type="PROSITE" id="PS50043"/>
    </source>
</evidence>
<dbReference type="RefSeq" id="WP_024315942.1">
    <property type="nucleotide sequence ID" value="NZ_ATTO01000027.1"/>
</dbReference>
<feature type="modified residue" description="4-aspartylphosphate" evidence="4">
    <location>
        <position position="73"/>
    </location>
</feature>
<proteinExistence type="predicted"/>
<dbReference type="CDD" id="cd06170">
    <property type="entry name" value="LuxR_C_like"/>
    <property type="match status" value="1"/>
</dbReference>
<feature type="domain" description="Response regulatory" evidence="6">
    <location>
        <begin position="24"/>
        <end position="138"/>
    </location>
</feature>
<dbReference type="GO" id="GO:0003677">
    <property type="term" value="F:DNA binding"/>
    <property type="evidence" value="ECO:0007669"/>
    <property type="project" value="UniProtKB-KW"/>
</dbReference>
<evidence type="ECO:0000313" key="7">
    <source>
        <dbReference type="EMBL" id="CDM62639.1"/>
    </source>
</evidence>
<dbReference type="SMART" id="SM00421">
    <property type="entry name" value="HTH_LUXR"/>
    <property type="match status" value="1"/>
</dbReference>
<keyword evidence="3" id="KW-0804">Transcription</keyword>
<dbReference type="Pfam" id="PF00196">
    <property type="entry name" value="GerE"/>
    <property type="match status" value="1"/>
</dbReference>
<dbReference type="CDD" id="cd17537">
    <property type="entry name" value="REC_FixJ"/>
    <property type="match status" value="1"/>
</dbReference>
<dbReference type="SMART" id="SM00448">
    <property type="entry name" value="REC"/>
    <property type="match status" value="1"/>
</dbReference>
<dbReference type="InterPro" id="IPR036388">
    <property type="entry name" value="WH-like_DNA-bd_sf"/>
</dbReference>
<dbReference type="PANTHER" id="PTHR44688:SF16">
    <property type="entry name" value="DNA-BINDING TRANSCRIPTIONAL ACTIVATOR DEVR_DOSR"/>
    <property type="match status" value="1"/>
</dbReference>
<dbReference type="AlphaFoldDB" id="W6RPE5"/>
<gene>
    <name evidence="7" type="ORF">LPU83_pLPU83d_1269</name>
</gene>
<evidence type="ECO:0000259" key="6">
    <source>
        <dbReference type="PROSITE" id="PS50110"/>
    </source>
</evidence>
<dbReference type="InterPro" id="IPR016032">
    <property type="entry name" value="Sig_transdc_resp-reg_C-effctor"/>
</dbReference>
<dbReference type="GO" id="GO:0006355">
    <property type="term" value="P:regulation of DNA-templated transcription"/>
    <property type="evidence" value="ECO:0007669"/>
    <property type="project" value="InterPro"/>
</dbReference>
<dbReference type="Proteomes" id="UP000019443">
    <property type="component" value="Plasmid pLPU83d"/>
</dbReference>
<keyword evidence="1" id="KW-0805">Transcription regulation</keyword>
<dbReference type="PROSITE" id="PS50110">
    <property type="entry name" value="RESPONSE_REGULATORY"/>
    <property type="match status" value="1"/>
</dbReference>